<dbReference type="InterPro" id="IPR004509">
    <property type="entry name" value="Competence_ComEA_HhH"/>
</dbReference>
<dbReference type="InterPro" id="IPR010994">
    <property type="entry name" value="RuvA_2-like"/>
</dbReference>
<dbReference type="Pfam" id="PF10531">
    <property type="entry name" value="SLBB"/>
    <property type="match status" value="1"/>
</dbReference>
<dbReference type="SMART" id="SM00278">
    <property type="entry name" value="HhH1"/>
    <property type="match status" value="2"/>
</dbReference>
<name>A0ABY4CEF7_9BACL</name>
<dbReference type="Gene3D" id="1.10.150.320">
    <property type="entry name" value="Photosystem II 12 kDa extrinsic protein"/>
    <property type="match status" value="1"/>
</dbReference>
<dbReference type="RefSeq" id="WP_347435582.1">
    <property type="nucleotide sequence ID" value="NZ_CP089291.1"/>
</dbReference>
<proteinExistence type="predicted"/>
<sequence length="206" mass="22196">MQTLTRRERWLISLALFIVFGIGVIYAYTHRQQDQGNSSSIPQQYGAKKTNSKYSYDQNVNGSSTAFKQAAIKVDVKGAVNQPGLYTLPTGSRVADAIQAAGGLNTHADTETVNLATALVDGDEVNVPAIPVPANKSTAAGTKKININTATAEELDTLSGIGPTRAKEIVQYRLQHGLFLKAEDLLNIEGFGVKLLDKIKDQITVH</sequence>
<dbReference type="InterPro" id="IPR019554">
    <property type="entry name" value="Soluble_ligand-bd"/>
</dbReference>
<dbReference type="InterPro" id="IPR003583">
    <property type="entry name" value="Hlx-hairpin-Hlx_DNA-bd_motif"/>
</dbReference>
<reference evidence="2" key="1">
    <citation type="submission" date="2021-12" db="EMBL/GenBank/DDBJ databases">
        <title>Alicyclobacillaceae gen. nov., sp. nov., isolated from chalcocite enrichment system.</title>
        <authorList>
            <person name="Jiang Z."/>
        </authorList>
    </citation>
    <scope>NUCLEOTIDE SEQUENCE</scope>
    <source>
        <strain evidence="2">MYW30-H2</strain>
    </source>
</reference>
<dbReference type="Pfam" id="PF12836">
    <property type="entry name" value="HHH_3"/>
    <property type="match status" value="1"/>
</dbReference>
<dbReference type="Proteomes" id="UP000830167">
    <property type="component" value="Chromosome"/>
</dbReference>
<dbReference type="EMBL" id="CP089291">
    <property type="protein sequence ID" value="UOF88902.1"/>
    <property type="molecule type" value="Genomic_DNA"/>
</dbReference>
<dbReference type="SUPFAM" id="SSF47781">
    <property type="entry name" value="RuvA domain 2-like"/>
    <property type="match status" value="1"/>
</dbReference>
<accession>A0ABY4CEF7</accession>
<dbReference type="PANTHER" id="PTHR21180:SF32">
    <property type="entry name" value="ENDONUCLEASE_EXONUCLEASE_PHOSPHATASE FAMILY DOMAIN-CONTAINING PROTEIN 1"/>
    <property type="match status" value="1"/>
</dbReference>
<keyword evidence="3" id="KW-1185">Reference proteome</keyword>
<dbReference type="InterPro" id="IPR051675">
    <property type="entry name" value="Endo/Exo/Phosphatase_dom_1"/>
</dbReference>
<evidence type="ECO:0000313" key="2">
    <source>
        <dbReference type="EMBL" id="UOF88902.1"/>
    </source>
</evidence>
<evidence type="ECO:0000259" key="1">
    <source>
        <dbReference type="SMART" id="SM00278"/>
    </source>
</evidence>
<feature type="domain" description="Helix-hairpin-helix DNA-binding motif class 1" evidence="1">
    <location>
        <begin position="153"/>
        <end position="172"/>
    </location>
</feature>
<gene>
    <name evidence="2" type="ORF">LSG31_13250</name>
</gene>
<feature type="domain" description="Helix-hairpin-helix DNA-binding motif class 1" evidence="1">
    <location>
        <begin position="183"/>
        <end position="202"/>
    </location>
</feature>
<evidence type="ECO:0000313" key="3">
    <source>
        <dbReference type="Proteomes" id="UP000830167"/>
    </source>
</evidence>
<protein>
    <submittedName>
        <fullName evidence="2">Helix-hairpin-helix domain-containing protein</fullName>
    </submittedName>
</protein>
<organism evidence="2 3">
    <name type="scientific">Fodinisporobacter ferrooxydans</name>
    <dbReference type="NCBI Taxonomy" id="2901836"/>
    <lineage>
        <taxon>Bacteria</taxon>
        <taxon>Bacillati</taxon>
        <taxon>Bacillota</taxon>
        <taxon>Bacilli</taxon>
        <taxon>Bacillales</taxon>
        <taxon>Alicyclobacillaceae</taxon>
        <taxon>Fodinisporobacter</taxon>
    </lineage>
</organism>
<dbReference type="NCBIfam" id="TIGR00426">
    <property type="entry name" value="competence protein ComEA helix-hairpin-helix repeat region"/>
    <property type="match status" value="1"/>
</dbReference>
<dbReference type="PANTHER" id="PTHR21180">
    <property type="entry name" value="ENDONUCLEASE/EXONUCLEASE/PHOSPHATASE FAMILY DOMAIN-CONTAINING PROTEIN 1"/>
    <property type="match status" value="1"/>
</dbReference>